<evidence type="ECO:0000313" key="7">
    <source>
        <dbReference type="EMBL" id="PZN69830.1"/>
    </source>
</evidence>
<dbReference type="InterPro" id="IPR018487">
    <property type="entry name" value="Hemopexin-like_repeat"/>
</dbReference>
<dbReference type="EMBL" id="QJPH01000569">
    <property type="protein sequence ID" value="PZN69830.1"/>
    <property type="molecule type" value="Genomic_DNA"/>
</dbReference>
<keyword evidence="4" id="KW-0472">Membrane</keyword>
<name>A0A2W4S1L3_9GAMM</name>
<dbReference type="PROSITE" id="PS00279">
    <property type="entry name" value="MACPF_1"/>
    <property type="match status" value="1"/>
</dbReference>
<organism evidence="7 8">
    <name type="scientific">Candidatus Methylumidiphilus alinenensis</name>
    <dbReference type="NCBI Taxonomy" id="2202197"/>
    <lineage>
        <taxon>Bacteria</taxon>
        <taxon>Pseudomonadati</taxon>
        <taxon>Pseudomonadota</taxon>
        <taxon>Gammaproteobacteria</taxon>
        <taxon>Methylococcales</taxon>
        <taxon>Candidatus Methylumidiphilus</taxon>
    </lineage>
</organism>
<dbReference type="GO" id="GO:0006956">
    <property type="term" value="P:complement activation"/>
    <property type="evidence" value="ECO:0007669"/>
    <property type="project" value="TreeGrafter"/>
</dbReference>
<sequence>MSDTPSQLPDIPGLDMVGRGIYLRPQQAFELKGILFRQANPKIYPSKETGLDYQVPEGYEVNDSPPMPAAQALNQMRIEESWERFEKSTNLDVSTAIGNGPFSVDVNASQTGQLRSEEEAYYALRNSFIPLWTVYIPDNRRFVNEDFDLDIPTPYDPFQRRAYERFFDRFGTHYIKRVWVGGKAMLAFTVAKSSEMSKDDIKAGIKASMVGMGSASSNASSNSAKEKLQSNSECTVFGKGGDEFKLAALSSLDEAHYNEWLTTIKDNPQVIEFDACGIWTLVDDDDKAKALRQAYIEATVFTPLRVVFNLDQRVHVFRGKNCFSYNPDTGETTQSRPVKEKWPMLSEVGFEQVDAAFLGKYLVSSKGEDLSRKLYFFNRDRYIRVDVDGMAIDPGYPKSIAEGWPGVPFERIDAALNVSPEALYFFLGNQYVRFNMLKNHAEEGYPEATSKRWAGLTFDRIDAAVYWGNAKVFFFRGNQHIRYDMVTLRADPGYPRFIFGNYVEDWKFFD</sequence>
<dbReference type="Pfam" id="PF00045">
    <property type="entry name" value="Hemopexin"/>
    <property type="match status" value="3"/>
</dbReference>
<keyword evidence="5" id="KW-1015">Disulfide bond</keyword>
<evidence type="ECO:0000256" key="5">
    <source>
        <dbReference type="ARBA" id="ARBA00023157"/>
    </source>
</evidence>
<dbReference type="Pfam" id="PF01823">
    <property type="entry name" value="MACPF"/>
    <property type="match status" value="1"/>
</dbReference>
<reference evidence="7 8" key="1">
    <citation type="journal article" date="2018" name="Aquat. Microb. Ecol.">
        <title>Gammaproteobacterial methanotrophs dominate.</title>
        <authorList>
            <person name="Rissanen A.J."/>
            <person name="Saarenheimo J."/>
            <person name="Tiirola M."/>
            <person name="Peura S."/>
            <person name="Aalto S.L."/>
            <person name="Karvinen A."/>
            <person name="Nykanen H."/>
        </authorList>
    </citation>
    <scope>NUCLEOTIDE SEQUENCE [LARGE SCALE GENOMIC DNA]</scope>
    <source>
        <strain evidence="7">AMbin10</strain>
    </source>
</reference>
<dbReference type="SMART" id="SM00457">
    <property type="entry name" value="MACPF"/>
    <property type="match status" value="1"/>
</dbReference>
<dbReference type="PROSITE" id="PS51412">
    <property type="entry name" value="MACPF_2"/>
    <property type="match status" value="1"/>
</dbReference>
<evidence type="ECO:0000256" key="1">
    <source>
        <dbReference type="ARBA" id="ARBA00004370"/>
    </source>
</evidence>
<evidence type="ECO:0000256" key="2">
    <source>
        <dbReference type="ARBA" id="ARBA00004613"/>
    </source>
</evidence>
<dbReference type="PROSITE" id="PS51642">
    <property type="entry name" value="HEMOPEXIN_2"/>
    <property type="match status" value="3"/>
</dbReference>
<dbReference type="InterPro" id="IPR036375">
    <property type="entry name" value="Hemopexin-like_dom_sf"/>
</dbReference>
<dbReference type="Gene3D" id="2.110.10.10">
    <property type="entry name" value="Hemopexin-like domain"/>
    <property type="match status" value="2"/>
</dbReference>
<dbReference type="GO" id="GO:0005576">
    <property type="term" value="C:extracellular region"/>
    <property type="evidence" value="ECO:0007669"/>
    <property type="project" value="UniProtKB-SubCell"/>
</dbReference>
<accession>A0A2W4S1L3</accession>
<protein>
    <recommendedName>
        <fullName evidence="6">MACPF domain-containing protein</fullName>
    </recommendedName>
</protein>
<dbReference type="InterPro" id="IPR020863">
    <property type="entry name" value="MACPF_CS"/>
</dbReference>
<evidence type="ECO:0000313" key="8">
    <source>
        <dbReference type="Proteomes" id="UP000249396"/>
    </source>
</evidence>
<comment type="subcellular location">
    <subcellularLocation>
        <location evidence="1">Membrane</location>
    </subcellularLocation>
    <subcellularLocation>
        <location evidence="2">Secreted</location>
    </subcellularLocation>
</comment>
<dbReference type="AlphaFoldDB" id="A0A2W4S1L3"/>
<evidence type="ECO:0000259" key="6">
    <source>
        <dbReference type="PROSITE" id="PS51412"/>
    </source>
</evidence>
<dbReference type="SMART" id="SM00120">
    <property type="entry name" value="HX"/>
    <property type="match status" value="4"/>
</dbReference>
<dbReference type="PANTHER" id="PTHR45742">
    <property type="entry name" value="COMPLEMENT COMPONENT C6"/>
    <property type="match status" value="1"/>
</dbReference>
<dbReference type="PANTHER" id="PTHR45742:SF8">
    <property type="entry name" value="FLOCCULATION PROTEIN FLO11"/>
    <property type="match status" value="1"/>
</dbReference>
<proteinExistence type="predicted"/>
<dbReference type="Proteomes" id="UP000249396">
    <property type="component" value="Unassembled WGS sequence"/>
</dbReference>
<evidence type="ECO:0000256" key="3">
    <source>
        <dbReference type="ARBA" id="ARBA00022525"/>
    </source>
</evidence>
<evidence type="ECO:0000256" key="4">
    <source>
        <dbReference type="ARBA" id="ARBA00023136"/>
    </source>
</evidence>
<feature type="domain" description="MACPF" evidence="6">
    <location>
        <begin position="1"/>
        <end position="312"/>
    </location>
</feature>
<dbReference type="InterPro" id="IPR020864">
    <property type="entry name" value="MACPF"/>
</dbReference>
<comment type="caution">
    <text evidence="7">The sequence shown here is derived from an EMBL/GenBank/DDBJ whole genome shotgun (WGS) entry which is preliminary data.</text>
</comment>
<gene>
    <name evidence="7" type="ORF">DM484_29075</name>
</gene>
<dbReference type="GO" id="GO:0005579">
    <property type="term" value="C:membrane attack complex"/>
    <property type="evidence" value="ECO:0007669"/>
    <property type="project" value="TreeGrafter"/>
</dbReference>
<keyword evidence="3" id="KW-0964">Secreted</keyword>
<dbReference type="SUPFAM" id="SSF50923">
    <property type="entry name" value="Hemopexin-like domain"/>
    <property type="match status" value="1"/>
</dbReference>